<feature type="region of interest" description="Disordered" evidence="1">
    <location>
        <begin position="1"/>
        <end position="25"/>
    </location>
</feature>
<keyword evidence="2" id="KW-1133">Transmembrane helix</keyword>
<evidence type="ECO:0000256" key="1">
    <source>
        <dbReference type="SAM" id="MobiDB-lite"/>
    </source>
</evidence>
<name>A0ABV5JKQ6_9ACTN</name>
<dbReference type="EMBL" id="JBHMDY010000001">
    <property type="protein sequence ID" value="MFB9258300.1"/>
    <property type="molecule type" value="Genomic_DNA"/>
</dbReference>
<dbReference type="Proteomes" id="UP001589700">
    <property type="component" value="Unassembled WGS sequence"/>
</dbReference>
<keyword evidence="2" id="KW-0472">Membrane</keyword>
<dbReference type="InterPro" id="IPR021385">
    <property type="entry name" value="DUF3017"/>
</dbReference>
<organism evidence="3 4">
    <name type="scientific">Dietzia aerolata</name>
    <dbReference type="NCBI Taxonomy" id="595984"/>
    <lineage>
        <taxon>Bacteria</taxon>
        <taxon>Bacillati</taxon>
        <taxon>Actinomycetota</taxon>
        <taxon>Actinomycetes</taxon>
        <taxon>Mycobacteriales</taxon>
        <taxon>Dietziaceae</taxon>
        <taxon>Dietzia</taxon>
    </lineage>
</organism>
<reference evidence="3 4" key="1">
    <citation type="submission" date="2024-09" db="EMBL/GenBank/DDBJ databases">
        <authorList>
            <person name="Sun Q."/>
            <person name="Mori K."/>
        </authorList>
    </citation>
    <scope>NUCLEOTIDE SEQUENCE [LARGE SCALE GENOMIC DNA]</scope>
    <source>
        <strain evidence="3 4">CCM 7659</strain>
    </source>
</reference>
<evidence type="ECO:0000256" key="2">
    <source>
        <dbReference type="SAM" id="Phobius"/>
    </source>
</evidence>
<sequence length="121" mass="13052">MTSAHGETSAAAHGPRGAGARTTRTRRARITWPQIRDQWPLALVLFGVMVALGFVVFERWRRGAFLLGLVALGAAVLRAVLTDERARLLAVRTKRFDVLFSAVVGAVILWLATSVDALGTG</sequence>
<evidence type="ECO:0000313" key="4">
    <source>
        <dbReference type="Proteomes" id="UP001589700"/>
    </source>
</evidence>
<feature type="transmembrane region" description="Helical" evidence="2">
    <location>
        <begin position="63"/>
        <end position="81"/>
    </location>
</feature>
<evidence type="ECO:0000313" key="3">
    <source>
        <dbReference type="EMBL" id="MFB9258300.1"/>
    </source>
</evidence>
<keyword evidence="4" id="KW-1185">Reference proteome</keyword>
<accession>A0ABV5JKQ6</accession>
<keyword evidence="2" id="KW-0812">Transmembrane</keyword>
<feature type="transmembrane region" description="Helical" evidence="2">
    <location>
        <begin position="93"/>
        <end position="112"/>
    </location>
</feature>
<protein>
    <submittedName>
        <fullName evidence="3">DUF3017 domain-containing protein</fullName>
    </submittedName>
</protein>
<dbReference type="RefSeq" id="WP_338403634.1">
    <property type="nucleotide sequence ID" value="NZ_JAALDM010000289.1"/>
</dbReference>
<feature type="compositionally biased region" description="Low complexity" evidence="1">
    <location>
        <begin position="10"/>
        <end position="22"/>
    </location>
</feature>
<comment type="caution">
    <text evidence="3">The sequence shown here is derived from an EMBL/GenBank/DDBJ whole genome shotgun (WGS) entry which is preliminary data.</text>
</comment>
<gene>
    <name evidence="3" type="ORF">ACFFVD_00605</name>
</gene>
<dbReference type="Pfam" id="PF11222">
    <property type="entry name" value="DUF3017"/>
    <property type="match status" value="1"/>
</dbReference>
<feature type="transmembrane region" description="Helical" evidence="2">
    <location>
        <begin position="39"/>
        <end position="57"/>
    </location>
</feature>
<proteinExistence type="predicted"/>